<dbReference type="InterPro" id="IPR057326">
    <property type="entry name" value="KR_dom"/>
</dbReference>
<dbReference type="SUPFAM" id="SSF51735">
    <property type="entry name" value="NAD(P)-binding Rossmann-fold domains"/>
    <property type="match status" value="1"/>
</dbReference>
<dbReference type="InterPro" id="IPR002347">
    <property type="entry name" value="SDR_fam"/>
</dbReference>
<dbReference type="PROSITE" id="PS00061">
    <property type="entry name" value="ADH_SHORT"/>
    <property type="match status" value="1"/>
</dbReference>
<dbReference type="InterPro" id="IPR036291">
    <property type="entry name" value="NAD(P)-bd_dom_sf"/>
</dbReference>
<reference evidence="5 6" key="1">
    <citation type="journal article" date="2013" name="Genome Announc.">
        <title>Complete Genomic Sequence of 'Thermofilum adornatus' Strain 1910bT, a Hyperthermophilic Anaerobic Organotrophic Crenarchaeon.</title>
        <authorList>
            <person name="Dominova I.N."/>
            <person name="Kublanov I.V."/>
            <person name="Podosokorskaya O.A."/>
            <person name="Derbikova K.S."/>
            <person name="Patrushev M.V."/>
            <person name="Toshchakov S.V."/>
        </authorList>
    </citation>
    <scope>NUCLEOTIDE SEQUENCE [LARGE SCALE GENOMIC DNA]</scope>
    <source>
        <strain evidence="6">1910b</strain>
    </source>
</reference>
<dbReference type="HOGENOM" id="CLU_010194_1_3_2"/>
<evidence type="ECO:0000313" key="6">
    <source>
        <dbReference type="Proteomes" id="UP000015543"/>
    </source>
</evidence>
<evidence type="ECO:0000256" key="3">
    <source>
        <dbReference type="RuleBase" id="RU000363"/>
    </source>
</evidence>
<evidence type="ECO:0000313" key="5">
    <source>
        <dbReference type="EMBL" id="AGT36273.1"/>
    </source>
</evidence>
<dbReference type="SMART" id="SM00822">
    <property type="entry name" value="PKS_KR"/>
    <property type="match status" value="1"/>
</dbReference>
<organism evidence="5 6">
    <name type="scientific">Thermofilum adornatum</name>
    <dbReference type="NCBI Taxonomy" id="1365176"/>
    <lineage>
        <taxon>Archaea</taxon>
        <taxon>Thermoproteota</taxon>
        <taxon>Thermoprotei</taxon>
        <taxon>Thermofilales</taxon>
        <taxon>Thermofilaceae</taxon>
        <taxon>Thermofilum</taxon>
    </lineage>
</organism>
<comment type="similarity">
    <text evidence="1 3">Belongs to the short-chain dehydrogenases/reductases (SDR) family.</text>
</comment>
<dbReference type="NCBIfam" id="NF009466">
    <property type="entry name" value="PRK12826.1-2"/>
    <property type="match status" value="1"/>
</dbReference>
<proteinExistence type="inferred from homology"/>
<dbReference type="GO" id="GO:0032787">
    <property type="term" value="P:monocarboxylic acid metabolic process"/>
    <property type="evidence" value="ECO:0007669"/>
    <property type="project" value="UniProtKB-ARBA"/>
</dbReference>
<dbReference type="Pfam" id="PF00106">
    <property type="entry name" value="adh_short"/>
    <property type="match status" value="1"/>
</dbReference>
<dbReference type="KEGG" id="thb:N186_09690"/>
<dbReference type="GO" id="GO:0016491">
    <property type="term" value="F:oxidoreductase activity"/>
    <property type="evidence" value="ECO:0007669"/>
    <property type="project" value="UniProtKB-KW"/>
</dbReference>
<dbReference type="PANTHER" id="PTHR42879">
    <property type="entry name" value="3-OXOACYL-(ACYL-CARRIER-PROTEIN) REDUCTASE"/>
    <property type="match status" value="1"/>
</dbReference>
<dbReference type="Proteomes" id="UP000015543">
    <property type="component" value="Chromosome"/>
</dbReference>
<feature type="domain" description="Ketoreductase" evidence="4">
    <location>
        <begin position="80"/>
        <end position="260"/>
    </location>
</feature>
<dbReference type="AlphaFoldDB" id="S5ZGE2"/>
<dbReference type="FunFam" id="3.40.50.720:FF:000173">
    <property type="entry name" value="3-oxoacyl-[acyl-carrier protein] reductase"/>
    <property type="match status" value="1"/>
</dbReference>
<sequence length="324" mass="35112">MKGMAWKVRIFTELLTPVEPYKSTYIVAIVENGNGEKRIARIPQKYMGLVKEGAEGELTEELTVFGKIPVFIPRVDQPRKVVLVTGGSRGIGAAISLEFARHGYNVVIADIVRDQEAEKTLEAIKNLGVEAYFVEMDVSKSESVSKGISEALRLAGRIDVLVNNAGITRDTYLERMKDEDWDSVLNVNLKGAFLCSKAVFPIMKRNGGGVIINISSIVGLLGNIAQANYAASKAGLIGLTKTLAKELAPYGIRVVAIAPGFAKTRMALAVPSPILQEYLRRIPIARLVEPEEIAKLAYHVVENEALTGIVIPIDLGTTIASPLA</sequence>
<dbReference type="Gene3D" id="3.40.50.720">
    <property type="entry name" value="NAD(P)-binding Rossmann-like Domain"/>
    <property type="match status" value="1"/>
</dbReference>
<gene>
    <name evidence="5" type="ORF">N186_09690</name>
</gene>
<evidence type="ECO:0000256" key="2">
    <source>
        <dbReference type="ARBA" id="ARBA00023002"/>
    </source>
</evidence>
<dbReference type="InterPro" id="IPR050259">
    <property type="entry name" value="SDR"/>
</dbReference>
<keyword evidence="2" id="KW-0560">Oxidoreductase</keyword>
<dbReference type="EMBL" id="CP006646">
    <property type="protein sequence ID" value="AGT36273.1"/>
    <property type="molecule type" value="Genomic_DNA"/>
</dbReference>
<name>S5ZGE2_9CREN</name>
<dbReference type="PANTHER" id="PTHR42879:SF2">
    <property type="entry name" value="3-OXOACYL-[ACYL-CARRIER-PROTEIN] REDUCTASE FABG"/>
    <property type="match status" value="1"/>
</dbReference>
<keyword evidence="6" id="KW-1185">Reference proteome</keyword>
<evidence type="ECO:0000256" key="1">
    <source>
        <dbReference type="ARBA" id="ARBA00006484"/>
    </source>
</evidence>
<dbReference type="PRINTS" id="PR00080">
    <property type="entry name" value="SDRFAMILY"/>
</dbReference>
<evidence type="ECO:0000259" key="4">
    <source>
        <dbReference type="SMART" id="SM00822"/>
    </source>
</evidence>
<accession>S5ZGE2</accession>
<dbReference type="PATRIC" id="fig|1365176.7.peg.1922"/>
<protein>
    <recommendedName>
        <fullName evidence="4">Ketoreductase domain-containing protein</fullName>
    </recommendedName>
</protein>
<dbReference type="eggNOG" id="arCOG01259">
    <property type="taxonomic scope" value="Archaea"/>
</dbReference>
<dbReference type="PRINTS" id="PR00081">
    <property type="entry name" value="GDHRDH"/>
</dbReference>
<dbReference type="InterPro" id="IPR020904">
    <property type="entry name" value="Sc_DH/Rdtase_CS"/>
</dbReference>